<gene>
    <name evidence="2" type="ORF">TTEB3V08_LOCUS8482</name>
</gene>
<accession>A0A7R9NY76</accession>
<evidence type="ECO:0000313" key="2">
    <source>
        <dbReference type="EMBL" id="CAD7460554.1"/>
    </source>
</evidence>
<protein>
    <submittedName>
        <fullName evidence="2">Uncharacterized protein</fullName>
    </submittedName>
</protein>
<proteinExistence type="predicted"/>
<dbReference type="AlphaFoldDB" id="A0A7R9NY76"/>
<reference evidence="2" key="1">
    <citation type="submission" date="2020-11" db="EMBL/GenBank/DDBJ databases">
        <authorList>
            <person name="Tran Van P."/>
        </authorList>
    </citation>
    <scope>NUCLEOTIDE SEQUENCE</scope>
</reference>
<organism evidence="2">
    <name type="scientific">Timema tahoe</name>
    <dbReference type="NCBI Taxonomy" id="61484"/>
    <lineage>
        <taxon>Eukaryota</taxon>
        <taxon>Metazoa</taxon>
        <taxon>Ecdysozoa</taxon>
        <taxon>Arthropoda</taxon>
        <taxon>Hexapoda</taxon>
        <taxon>Insecta</taxon>
        <taxon>Pterygota</taxon>
        <taxon>Neoptera</taxon>
        <taxon>Polyneoptera</taxon>
        <taxon>Phasmatodea</taxon>
        <taxon>Timematodea</taxon>
        <taxon>Timematoidea</taxon>
        <taxon>Timematidae</taxon>
        <taxon>Timema</taxon>
    </lineage>
</organism>
<evidence type="ECO:0000256" key="1">
    <source>
        <dbReference type="SAM" id="MobiDB-lite"/>
    </source>
</evidence>
<feature type="compositionally biased region" description="Basic and acidic residues" evidence="1">
    <location>
        <begin position="65"/>
        <end position="75"/>
    </location>
</feature>
<name>A0A7R9NY76_9NEOP</name>
<dbReference type="EMBL" id="OE003808">
    <property type="protein sequence ID" value="CAD7460554.1"/>
    <property type="molecule type" value="Genomic_DNA"/>
</dbReference>
<feature type="region of interest" description="Disordered" evidence="1">
    <location>
        <begin position="33"/>
        <end position="75"/>
    </location>
</feature>
<sequence length="175" mass="18828">MDLPTGNSPWPNKFLGANRPFLNWSAPQHRQQIESVPKENTEPIMSTRCVAPNDREDTTITGRYGAEERSERENGAGDAIVGRSCCGGTLRAEGGRVKGASLTSQCSPLEADKGRTSREGCEGIRARECGSGKGGGEERMSSFHSHLTLGSLHSLYQVHSPVLFRSSRAADSPAL</sequence>